<dbReference type="Gene3D" id="3.30.360.20">
    <property type="entry name" value="RNA 3'-terminal phosphate cyclase, insert domain"/>
    <property type="match status" value="1"/>
</dbReference>
<evidence type="ECO:0000256" key="3">
    <source>
        <dbReference type="ARBA" id="ARBA00022517"/>
    </source>
</evidence>
<dbReference type="SUPFAM" id="SSF55205">
    <property type="entry name" value="EPT/RTPC-like"/>
    <property type="match status" value="1"/>
</dbReference>
<dbReference type="InterPro" id="IPR013791">
    <property type="entry name" value="RNA3'-term_phos_cycl_insert"/>
</dbReference>
<evidence type="ECO:0000259" key="6">
    <source>
        <dbReference type="Pfam" id="PF05189"/>
    </source>
</evidence>
<dbReference type="AlphaFoldDB" id="A0A9W6ZBS3"/>
<dbReference type="NCBIfam" id="TIGR03400">
    <property type="entry name" value="18S_RNA_Rcl1p"/>
    <property type="match status" value="1"/>
</dbReference>
<dbReference type="Proteomes" id="UP001162640">
    <property type="component" value="Unassembled WGS sequence"/>
</dbReference>
<dbReference type="PANTHER" id="PTHR11096">
    <property type="entry name" value="RNA 3' TERMINAL PHOSPHATE CYCLASE"/>
    <property type="match status" value="1"/>
</dbReference>
<evidence type="ECO:0000256" key="2">
    <source>
        <dbReference type="ARBA" id="ARBA00007089"/>
    </source>
</evidence>
<dbReference type="PANTHER" id="PTHR11096:SF1">
    <property type="entry name" value="RNA 3'-TERMINAL PHOSPHATE CYCLASE-LIKE PROTEIN"/>
    <property type="match status" value="1"/>
</dbReference>
<keyword evidence="3" id="KW-0690">Ribosome biogenesis</keyword>
<evidence type="ECO:0008006" key="9">
    <source>
        <dbReference type="Google" id="ProtNLM"/>
    </source>
</evidence>
<evidence type="ECO:0000313" key="8">
    <source>
        <dbReference type="Proteomes" id="UP001162640"/>
    </source>
</evidence>
<dbReference type="InterPro" id="IPR016443">
    <property type="entry name" value="RNA3'_term_phos_cyc_type_2"/>
</dbReference>
<organism evidence="7 8">
    <name type="scientific">Triparma laevis f. inornata</name>
    <dbReference type="NCBI Taxonomy" id="1714386"/>
    <lineage>
        <taxon>Eukaryota</taxon>
        <taxon>Sar</taxon>
        <taxon>Stramenopiles</taxon>
        <taxon>Ochrophyta</taxon>
        <taxon>Bolidophyceae</taxon>
        <taxon>Parmales</taxon>
        <taxon>Triparmaceae</taxon>
        <taxon>Triparma</taxon>
    </lineage>
</organism>
<dbReference type="EMBL" id="BLQM01000002">
    <property type="protein sequence ID" value="GMH47679.1"/>
    <property type="molecule type" value="Genomic_DNA"/>
</dbReference>
<sequence>MSSSPLRFDDGPVQFRQRIICSILSRRPLLVKNIRHLDQDPGLRDYEASFLRLIDSLTNGTSIEINETGSQFKMRPGIVINGEVSHVCCVSRSIGWFLEGILPLAAFGKRDLKLTLTGVTDGYENEEVSIDYIKASMLPVLKEFGVGADESEGPGAMLRVTRRGAAPGGGGSVEVFCPMVKALTPINIVDPGMIKKIRGNAVSCRIPPTSPARVAHAAKGILHKLIPDVWIHTDTNSGSKTNGPGGCGESPGLKCILSTESTTGVTLSAEVCLDYRLERGAVLPEDLGVQAATLLLDEVRKGGCVDSACQSFIFLLMCLTPEDVSRVRVGVLSRYSVTTLRLLKQVFGVEMKVTGEGNVDDGRDDEERGAVARSVLLSCLGIGFRNVSKSVT</sequence>
<feature type="non-terminal residue" evidence="7">
    <location>
        <position position="392"/>
    </location>
</feature>
<evidence type="ECO:0000259" key="5">
    <source>
        <dbReference type="Pfam" id="PF01137"/>
    </source>
</evidence>
<evidence type="ECO:0000313" key="7">
    <source>
        <dbReference type="EMBL" id="GMH47679.1"/>
    </source>
</evidence>
<keyword evidence="4" id="KW-0539">Nucleus</keyword>
<dbReference type="InterPro" id="IPR023797">
    <property type="entry name" value="RNA3'_phos_cyclase_dom"/>
</dbReference>
<dbReference type="InterPro" id="IPR013792">
    <property type="entry name" value="RNA3'P_cycl/enolpyr_Trfase_a/b"/>
</dbReference>
<evidence type="ECO:0000256" key="4">
    <source>
        <dbReference type="ARBA" id="ARBA00023242"/>
    </source>
</evidence>
<comment type="subcellular location">
    <subcellularLocation>
        <location evidence="1">Nucleus</location>
        <location evidence="1">Nucleolus</location>
    </subcellularLocation>
</comment>
<dbReference type="Pfam" id="PF01137">
    <property type="entry name" value="RTC"/>
    <property type="match status" value="1"/>
</dbReference>
<comment type="similarity">
    <text evidence="2">Belongs to the RNA 3'-terminal cyclase family. Type 2 subfamily.</text>
</comment>
<name>A0A9W6ZBS3_9STRA</name>
<dbReference type="GO" id="GO:0000479">
    <property type="term" value="P:endonucleolytic cleavage of tricistronic rRNA transcript (SSU-rRNA, 5.8S rRNA, LSU-rRNA)"/>
    <property type="evidence" value="ECO:0007669"/>
    <property type="project" value="TreeGrafter"/>
</dbReference>
<dbReference type="InterPro" id="IPR000228">
    <property type="entry name" value="RNA3'_term_phos_cyc"/>
</dbReference>
<dbReference type="PROSITE" id="PS01287">
    <property type="entry name" value="RTC"/>
    <property type="match status" value="1"/>
</dbReference>
<protein>
    <recommendedName>
        <fullName evidence="9">RNA 3'-terminal phosphate cyclase-like protein</fullName>
    </recommendedName>
</protein>
<dbReference type="InterPro" id="IPR036553">
    <property type="entry name" value="RPTC_insert"/>
</dbReference>
<dbReference type="Gene3D" id="3.65.10.20">
    <property type="entry name" value="RNA 3'-terminal phosphate cyclase domain"/>
    <property type="match status" value="1"/>
</dbReference>
<dbReference type="InterPro" id="IPR037136">
    <property type="entry name" value="RNA3'_phos_cyclase_dom_sf"/>
</dbReference>
<comment type="caution">
    <text evidence="7">The sequence shown here is derived from an EMBL/GenBank/DDBJ whole genome shotgun (WGS) entry which is preliminary data.</text>
</comment>
<dbReference type="GO" id="GO:0005730">
    <property type="term" value="C:nucleolus"/>
    <property type="evidence" value="ECO:0007669"/>
    <property type="project" value="UniProtKB-SubCell"/>
</dbReference>
<dbReference type="GO" id="GO:0004521">
    <property type="term" value="F:RNA endonuclease activity"/>
    <property type="evidence" value="ECO:0007669"/>
    <property type="project" value="TreeGrafter"/>
</dbReference>
<reference evidence="8" key="1">
    <citation type="journal article" date="2023" name="Commun. Biol.">
        <title>Genome analysis of Parmales, the sister group of diatoms, reveals the evolutionary specialization of diatoms from phago-mixotrophs to photoautotrophs.</title>
        <authorList>
            <person name="Ban H."/>
            <person name="Sato S."/>
            <person name="Yoshikawa S."/>
            <person name="Yamada K."/>
            <person name="Nakamura Y."/>
            <person name="Ichinomiya M."/>
            <person name="Sato N."/>
            <person name="Blanc-Mathieu R."/>
            <person name="Endo H."/>
            <person name="Kuwata A."/>
            <person name="Ogata H."/>
        </authorList>
    </citation>
    <scope>NUCLEOTIDE SEQUENCE [LARGE SCALE GENOMIC DNA]</scope>
</reference>
<proteinExistence type="inferred from homology"/>
<accession>A0A9W6ZBS3</accession>
<feature type="non-terminal residue" evidence="7">
    <location>
        <position position="1"/>
    </location>
</feature>
<dbReference type="InterPro" id="IPR020719">
    <property type="entry name" value="RNA3'_term_phos_cycl-like_CS"/>
</dbReference>
<gene>
    <name evidence="7" type="ORF">TL16_g00121</name>
</gene>
<dbReference type="Pfam" id="PF05189">
    <property type="entry name" value="RTC_insert"/>
    <property type="match status" value="1"/>
</dbReference>
<feature type="domain" description="RNA 3'-terminal phosphate cyclase" evidence="5">
    <location>
        <begin position="13"/>
        <end position="353"/>
    </location>
</feature>
<evidence type="ECO:0000256" key="1">
    <source>
        <dbReference type="ARBA" id="ARBA00004604"/>
    </source>
</evidence>
<feature type="domain" description="RNA 3'-terminal phosphate cyclase insert" evidence="6">
    <location>
        <begin position="189"/>
        <end position="299"/>
    </location>
</feature>